<dbReference type="OrthoDB" id="8945223at2"/>
<keyword evidence="3" id="KW-1185">Reference proteome</keyword>
<dbReference type="AlphaFoldDB" id="A0A5E4WLN0"/>
<evidence type="ECO:0000313" key="3">
    <source>
        <dbReference type="Proteomes" id="UP000035080"/>
    </source>
</evidence>
<sequence>MLPTNNPPFAPVSNPGQSYFAMAAQGRMSDAITEVETGLAELLRMQNAALARIDHLIARSETRTVTRAASADNAQSLASIESMRSDITRCRSCGNIETITTQL</sequence>
<name>A0A5E4WLN0_9BURK</name>
<protein>
    <submittedName>
        <fullName evidence="2">Uncharacterized protein</fullName>
    </submittedName>
</protein>
<proteinExistence type="predicted"/>
<evidence type="ECO:0000313" key="2">
    <source>
        <dbReference type="EMBL" id="VVE25411.1"/>
    </source>
</evidence>
<organism evidence="2 4">
    <name type="scientific">Pandoraea fibrosis</name>
    <dbReference type="NCBI Taxonomy" id="1891094"/>
    <lineage>
        <taxon>Bacteria</taxon>
        <taxon>Pseudomonadati</taxon>
        <taxon>Pseudomonadota</taxon>
        <taxon>Betaproteobacteria</taxon>
        <taxon>Burkholderiales</taxon>
        <taxon>Burkholderiaceae</taxon>
        <taxon>Pandoraea</taxon>
    </lineage>
</organism>
<evidence type="ECO:0000313" key="1">
    <source>
        <dbReference type="EMBL" id="QHF15454.1"/>
    </source>
</evidence>
<dbReference type="EMBL" id="CABPRW010000007">
    <property type="protein sequence ID" value="VVE25411.1"/>
    <property type="molecule type" value="Genomic_DNA"/>
</dbReference>
<dbReference type="RefSeq" id="WP_039366270.1">
    <property type="nucleotide sequence ID" value="NZ_CABPRW010000007.1"/>
</dbReference>
<reference evidence="2 4" key="3">
    <citation type="submission" date="2019-08" db="EMBL/GenBank/DDBJ databases">
        <authorList>
            <person name="Peeters C."/>
        </authorList>
    </citation>
    <scope>NUCLEOTIDE SEQUENCE [LARGE SCALE GENOMIC DNA]</scope>
    <source>
        <strain evidence="2 4">LMG 31113</strain>
    </source>
</reference>
<reference evidence="1" key="2">
    <citation type="submission" date="2019-07" db="EMBL/GenBank/DDBJ databases">
        <title>Complete Genome Sequences of Clinical Pandoraea fibrosis Isolates.</title>
        <authorList>
            <person name="Pitt M.E."/>
            <person name="Nguyen S.H."/>
            <person name="Duarte T.P.S."/>
            <person name="Roddam L.F."/>
            <person name="Blaskovich M.A.T."/>
            <person name="Cooper M.A."/>
            <person name="Coin L.J.M."/>
        </authorList>
    </citation>
    <scope>NUCLEOTIDE SEQUENCE</scope>
    <source>
        <strain evidence="1">6399</strain>
    </source>
</reference>
<accession>A0A5E4WLN0</accession>
<evidence type="ECO:0000313" key="4">
    <source>
        <dbReference type="Proteomes" id="UP000382577"/>
    </source>
</evidence>
<dbReference type="EMBL" id="CP047385">
    <property type="protein sequence ID" value="QHF15454.1"/>
    <property type="molecule type" value="Genomic_DNA"/>
</dbReference>
<gene>
    <name evidence="2" type="ORF">PFI31113_03330</name>
    <name evidence="1" type="ORF">PI93_024485</name>
</gene>
<dbReference type="Proteomes" id="UP000382577">
    <property type="component" value="Unassembled WGS sequence"/>
</dbReference>
<reference evidence="1 3" key="1">
    <citation type="journal article" date="2015" name="Genome Announc.">
        <title>Genome Sequences of Two Pandoraea pnomenusa Isolates Recovered 11 Months Apart from a Cystic Fibrosis Patient.</title>
        <authorList>
            <person name="Ee R."/>
            <person name="Ambrose M."/>
            <person name="Lazenby J."/>
            <person name="Williams P."/>
            <person name="Chan K.G."/>
            <person name="Roddam L."/>
        </authorList>
    </citation>
    <scope>NUCLEOTIDE SEQUENCE [LARGE SCALE GENOMIC DNA]</scope>
    <source>
        <strain evidence="1 3">6399</strain>
    </source>
</reference>
<dbReference type="Proteomes" id="UP000035080">
    <property type="component" value="Chromosome"/>
</dbReference>